<evidence type="ECO:0000256" key="3">
    <source>
        <dbReference type="ARBA" id="ARBA00070951"/>
    </source>
</evidence>
<dbReference type="FunFam" id="2.40.50.140:FF:000006">
    <property type="entry name" value="Cold shock protein CspC"/>
    <property type="match status" value="1"/>
</dbReference>
<dbReference type="InterPro" id="IPR019844">
    <property type="entry name" value="CSD_CS"/>
</dbReference>
<proteinExistence type="predicted"/>
<protein>
    <recommendedName>
        <fullName evidence="3">Probable cold shock protein A</fullName>
    </recommendedName>
</protein>
<dbReference type="RefSeq" id="WP_035107284.1">
    <property type="nucleotide sequence ID" value="NZ_CP011311.1"/>
</dbReference>
<gene>
    <name evidence="6" type="ORF">UL81_01035</name>
</gene>
<dbReference type="SUPFAM" id="SSF50249">
    <property type="entry name" value="Nucleic acid-binding proteins"/>
    <property type="match status" value="1"/>
</dbReference>
<dbReference type="InterPro" id="IPR012340">
    <property type="entry name" value="NA-bd_OB-fold"/>
</dbReference>
<dbReference type="Pfam" id="PF00313">
    <property type="entry name" value="CSD"/>
    <property type="match status" value="1"/>
</dbReference>
<dbReference type="OrthoDB" id="7477356at2"/>
<evidence type="ECO:0000256" key="4">
    <source>
        <dbReference type="RuleBase" id="RU000408"/>
    </source>
</evidence>
<dbReference type="EMBL" id="CP011311">
    <property type="protein sequence ID" value="AKE38193.1"/>
    <property type="molecule type" value="Genomic_DNA"/>
</dbReference>
<dbReference type="Gene3D" id="2.40.50.140">
    <property type="entry name" value="Nucleic acid-binding proteins"/>
    <property type="match status" value="1"/>
</dbReference>
<dbReference type="CDD" id="cd04458">
    <property type="entry name" value="CSP_CDS"/>
    <property type="match status" value="1"/>
</dbReference>
<dbReference type="InterPro" id="IPR012156">
    <property type="entry name" value="Cold_shock_CspA"/>
</dbReference>
<comment type="subcellular location">
    <subcellularLocation>
        <location evidence="1 4">Cytoplasm</location>
    </subcellularLocation>
</comment>
<dbReference type="PATRIC" id="fig|161896.4.peg.202"/>
<evidence type="ECO:0000256" key="2">
    <source>
        <dbReference type="ARBA" id="ARBA00022490"/>
    </source>
</evidence>
<evidence type="ECO:0000313" key="6">
    <source>
        <dbReference type="EMBL" id="AKE38193.1"/>
    </source>
</evidence>
<accession>A0A0F6QWN4</accession>
<evidence type="ECO:0000259" key="5">
    <source>
        <dbReference type="PROSITE" id="PS51857"/>
    </source>
</evidence>
<dbReference type="InterPro" id="IPR002059">
    <property type="entry name" value="CSP_DNA-bd"/>
</dbReference>
<dbReference type="PROSITE" id="PS00352">
    <property type="entry name" value="CSD_1"/>
    <property type="match status" value="1"/>
</dbReference>
<feature type="domain" description="CSD" evidence="5">
    <location>
        <begin position="1"/>
        <end position="66"/>
    </location>
</feature>
<dbReference type="PRINTS" id="PR00050">
    <property type="entry name" value="COLDSHOCK"/>
</dbReference>
<dbReference type="InterPro" id="IPR011129">
    <property type="entry name" value="CSD"/>
</dbReference>
<evidence type="ECO:0000256" key="1">
    <source>
        <dbReference type="ARBA" id="ARBA00004496"/>
    </source>
</evidence>
<dbReference type="HOGENOM" id="CLU_117621_0_3_11"/>
<dbReference type="GO" id="GO:0003676">
    <property type="term" value="F:nucleic acid binding"/>
    <property type="evidence" value="ECO:0007669"/>
    <property type="project" value="InterPro"/>
</dbReference>
<evidence type="ECO:0000313" key="7">
    <source>
        <dbReference type="Proteomes" id="UP000033566"/>
    </source>
</evidence>
<sequence length="67" mass="7448">MAQGTVKWFNAEKGFGFIELEDGSGDIFVHYSEIQGRGFRTLEENQRVSFEVNDGPKGPQAQGVEVI</sequence>
<dbReference type="InterPro" id="IPR050181">
    <property type="entry name" value="Cold_shock_domain"/>
</dbReference>
<dbReference type="PROSITE" id="PS51857">
    <property type="entry name" value="CSD_2"/>
    <property type="match status" value="1"/>
</dbReference>
<keyword evidence="2" id="KW-0963">Cytoplasm</keyword>
<dbReference type="AlphaFoldDB" id="A0A0F6QWN4"/>
<dbReference type="PANTHER" id="PTHR11544">
    <property type="entry name" value="COLD SHOCK DOMAIN CONTAINING PROTEINS"/>
    <property type="match status" value="1"/>
</dbReference>
<dbReference type="Proteomes" id="UP000033566">
    <property type="component" value="Chromosome"/>
</dbReference>
<organism evidence="6 7">
    <name type="scientific">Corynebacterium camporealensis</name>
    <dbReference type="NCBI Taxonomy" id="161896"/>
    <lineage>
        <taxon>Bacteria</taxon>
        <taxon>Bacillati</taxon>
        <taxon>Actinomycetota</taxon>
        <taxon>Actinomycetes</taxon>
        <taxon>Mycobacteriales</taxon>
        <taxon>Corynebacteriaceae</taxon>
        <taxon>Corynebacterium</taxon>
    </lineage>
</organism>
<reference evidence="6 7" key="1">
    <citation type="journal article" date="2015" name="Genome Announc.">
        <title>Complete Genome Sequence of Corynebacterium camporealensis DSM 44610, Isolated from the Milk of a Manchega Sheep with Subclinical Mastitis.</title>
        <authorList>
            <person name="Ruckert C."/>
            <person name="Albersmeier A."/>
            <person name="Winkler A."/>
            <person name="Tauch A."/>
        </authorList>
    </citation>
    <scope>NUCLEOTIDE SEQUENCE [LARGE SCALE GENOMIC DNA]</scope>
    <source>
        <strain evidence="6 7">DSM 44610</strain>
    </source>
</reference>
<dbReference type="GO" id="GO:0005737">
    <property type="term" value="C:cytoplasm"/>
    <property type="evidence" value="ECO:0007669"/>
    <property type="project" value="UniProtKB-SubCell"/>
</dbReference>
<dbReference type="SMART" id="SM00357">
    <property type="entry name" value="CSP"/>
    <property type="match status" value="1"/>
</dbReference>
<name>A0A0F6QWN4_9CORY</name>
<keyword evidence="7" id="KW-1185">Reference proteome</keyword>
<dbReference type="PIRSF" id="PIRSF002599">
    <property type="entry name" value="Cold_shock_A"/>
    <property type="match status" value="1"/>
</dbReference>
<dbReference type="KEGG" id="ccj:UL81_01035"/>